<evidence type="ECO:0000256" key="6">
    <source>
        <dbReference type="ARBA" id="ARBA00049117"/>
    </source>
</evidence>
<evidence type="ECO:0000256" key="5">
    <source>
        <dbReference type="ARBA" id="ARBA00045658"/>
    </source>
</evidence>
<dbReference type="CDD" id="cd03112">
    <property type="entry name" value="CobW-like"/>
    <property type="match status" value="1"/>
</dbReference>
<dbReference type="GO" id="GO:0016787">
    <property type="term" value="F:hydrolase activity"/>
    <property type="evidence" value="ECO:0007669"/>
    <property type="project" value="UniProtKB-KW"/>
</dbReference>
<name>A0A9X9WSP2_9PROT</name>
<comment type="catalytic activity">
    <reaction evidence="6">
        <text>GTP + H2O = GDP + phosphate + H(+)</text>
        <dbReference type="Rhea" id="RHEA:19669"/>
        <dbReference type="ChEBI" id="CHEBI:15377"/>
        <dbReference type="ChEBI" id="CHEBI:15378"/>
        <dbReference type="ChEBI" id="CHEBI:37565"/>
        <dbReference type="ChEBI" id="CHEBI:43474"/>
        <dbReference type="ChEBI" id="CHEBI:58189"/>
    </reaction>
    <physiologicalReaction direction="left-to-right" evidence="6">
        <dbReference type="Rhea" id="RHEA:19670"/>
    </physiologicalReaction>
</comment>
<dbReference type="EMBL" id="JAAEDM010000005">
    <property type="protein sequence ID" value="MBR0670171.1"/>
    <property type="molecule type" value="Genomic_DNA"/>
</dbReference>
<organism evidence="8 9">
    <name type="scientific">Neoroseomonas soli</name>
    <dbReference type="NCBI Taxonomy" id="1081025"/>
    <lineage>
        <taxon>Bacteria</taxon>
        <taxon>Pseudomonadati</taxon>
        <taxon>Pseudomonadota</taxon>
        <taxon>Alphaproteobacteria</taxon>
        <taxon>Acetobacterales</taxon>
        <taxon>Acetobacteraceae</taxon>
        <taxon>Neoroseomonas</taxon>
    </lineage>
</organism>
<evidence type="ECO:0000313" key="8">
    <source>
        <dbReference type="EMBL" id="MBR0670171.1"/>
    </source>
</evidence>
<dbReference type="InterPro" id="IPR011629">
    <property type="entry name" value="CobW-like_C"/>
</dbReference>
<evidence type="ECO:0000313" key="9">
    <source>
        <dbReference type="Proteomes" id="UP001138751"/>
    </source>
</evidence>
<dbReference type="Proteomes" id="UP001138751">
    <property type="component" value="Unassembled WGS sequence"/>
</dbReference>
<dbReference type="GO" id="GO:0000166">
    <property type="term" value="F:nucleotide binding"/>
    <property type="evidence" value="ECO:0007669"/>
    <property type="project" value="UniProtKB-KW"/>
</dbReference>
<dbReference type="AlphaFoldDB" id="A0A9X9WSP2"/>
<reference evidence="8" key="1">
    <citation type="submission" date="2020-01" db="EMBL/GenBank/DDBJ databases">
        <authorList>
            <person name="Rat A."/>
        </authorList>
    </citation>
    <scope>NUCLEOTIDE SEQUENCE</scope>
    <source>
        <strain evidence="8">LMG 31231</strain>
    </source>
</reference>
<dbReference type="RefSeq" id="WP_211860544.1">
    <property type="nucleotide sequence ID" value="NZ_JAAEDM010000005.1"/>
</dbReference>
<dbReference type="PANTHER" id="PTHR43603:SF1">
    <property type="entry name" value="ZINC-REGULATED GTPASE METALLOPROTEIN ACTIVATOR 1"/>
    <property type="match status" value="1"/>
</dbReference>
<evidence type="ECO:0000256" key="2">
    <source>
        <dbReference type="ARBA" id="ARBA00022801"/>
    </source>
</evidence>
<gene>
    <name evidence="8" type="ORF">GXW76_03205</name>
</gene>
<comment type="caution">
    <text evidence="8">The sequence shown here is derived from an EMBL/GenBank/DDBJ whole genome shotgun (WGS) entry which is preliminary data.</text>
</comment>
<keyword evidence="3" id="KW-0143">Chaperone</keyword>
<evidence type="ECO:0000259" key="7">
    <source>
        <dbReference type="SMART" id="SM00833"/>
    </source>
</evidence>
<sequence>MTAAAAEARLPVTVLSGFLGSGKTTVLRRLLAAPTGLRLAVIVNDMAETNLDAGLLDAIGILPRGHDRLVELSNGCICCTLREELITEVAGLARAGRFDALVIESTGISEPMPVAAGFDLPGPGGLVLSQVARLDTMVTVVDGPSFLADYCSRDRLADRGLAASGEDARQLVELLADQVEFADVILLNKADLLSPAKLRQLVGLLRAMNPSAEVIPCVEGEVPPSTLIGTARFDPLRARASPGWARALAGEHVPESEEFGIRSFVWRARRPLDPQRFATLLRTPLPGVLRAKGVAWLADRHDLAMEWHLAGGQRRLTVAGPWWATRPRQAWPQQEAWRRWLAAQWQEPFGDRRQEIAFIGQEMSEARIRAALDLCLVPPAASTGGAVRGNPEGSGSVAP</sequence>
<dbReference type="InterPro" id="IPR003495">
    <property type="entry name" value="CobW/HypB/UreG_nucleotide-bd"/>
</dbReference>
<reference evidence="8" key="2">
    <citation type="journal article" date="2021" name="Syst. Appl. Microbiol.">
        <title>Roseomonas hellenica sp. nov., isolated from roots of wild-growing Alkanna tinctoria.</title>
        <authorList>
            <person name="Rat A."/>
            <person name="Naranjo H.D."/>
            <person name="Lebbe L."/>
            <person name="Cnockaert M."/>
            <person name="Krigas N."/>
            <person name="Grigoriadou K."/>
            <person name="Maloupa E."/>
            <person name="Willems A."/>
        </authorList>
    </citation>
    <scope>NUCLEOTIDE SEQUENCE</scope>
    <source>
        <strain evidence="8">LMG 31231</strain>
    </source>
</reference>
<evidence type="ECO:0000256" key="3">
    <source>
        <dbReference type="ARBA" id="ARBA00023186"/>
    </source>
</evidence>
<dbReference type="SMART" id="SM00833">
    <property type="entry name" value="CobW_C"/>
    <property type="match status" value="1"/>
</dbReference>
<dbReference type="InterPro" id="IPR036627">
    <property type="entry name" value="CobW-likC_sf"/>
</dbReference>
<dbReference type="Gene3D" id="3.30.1220.10">
    <property type="entry name" value="CobW-like, C-terminal domain"/>
    <property type="match status" value="1"/>
</dbReference>
<comment type="function">
    <text evidence="5">Zinc chaperone that directly transfers zinc cofactor to target proteins, thereby activating them. Zinc is transferred from the CXCC motif in the GTPase domain to the zinc binding site in target proteins in a process requiring GTP hydrolysis.</text>
</comment>
<proteinExistence type="inferred from homology"/>
<evidence type="ECO:0000256" key="1">
    <source>
        <dbReference type="ARBA" id="ARBA00022741"/>
    </source>
</evidence>
<dbReference type="SUPFAM" id="SSF52540">
    <property type="entry name" value="P-loop containing nucleoside triphosphate hydrolases"/>
    <property type="match status" value="1"/>
</dbReference>
<protein>
    <submittedName>
        <fullName evidence="8">GTP-binding protein</fullName>
    </submittedName>
</protein>
<dbReference type="Pfam" id="PF07683">
    <property type="entry name" value="CobW_C"/>
    <property type="match status" value="1"/>
</dbReference>
<dbReference type="PANTHER" id="PTHR43603">
    <property type="entry name" value="COBW DOMAIN-CONTAINING PROTEIN DDB_G0274527"/>
    <property type="match status" value="1"/>
</dbReference>
<dbReference type="InterPro" id="IPR051927">
    <property type="entry name" value="Zn_Chap_cDPG_Synth"/>
</dbReference>
<dbReference type="Gene3D" id="3.40.50.300">
    <property type="entry name" value="P-loop containing nucleotide triphosphate hydrolases"/>
    <property type="match status" value="1"/>
</dbReference>
<evidence type="ECO:0000256" key="4">
    <source>
        <dbReference type="ARBA" id="ARBA00034320"/>
    </source>
</evidence>
<dbReference type="InterPro" id="IPR027417">
    <property type="entry name" value="P-loop_NTPase"/>
</dbReference>
<feature type="domain" description="CobW C-terminal" evidence="7">
    <location>
        <begin position="261"/>
        <end position="376"/>
    </location>
</feature>
<accession>A0A9X9WSP2</accession>
<comment type="similarity">
    <text evidence="4">Belongs to the SIMIBI class G3E GTPase family. ZNG1 subfamily.</text>
</comment>
<keyword evidence="9" id="KW-1185">Reference proteome</keyword>
<dbReference type="Pfam" id="PF02492">
    <property type="entry name" value="cobW"/>
    <property type="match status" value="1"/>
</dbReference>
<keyword evidence="2" id="KW-0378">Hydrolase</keyword>
<keyword evidence="1" id="KW-0547">Nucleotide-binding</keyword>